<dbReference type="EMBL" id="BARU01018036">
    <property type="protein sequence ID" value="GAH51744.1"/>
    <property type="molecule type" value="Genomic_DNA"/>
</dbReference>
<comment type="caution">
    <text evidence="1">The sequence shown here is derived from an EMBL/GenBank/DDBJ whole genome shotgun (WGS) entry which is preliminary data.</text>
</comment>
<sequence length="195" mass="21387">MSLNKGSLNKAIRLLKVKQLEIENQGAGANPILSADASANILKTSGHYLVYSDLSIQSATLYLAKLQHNMTADREITIPDKSFTLADNADIDELNAQNLIGAANKKYMNTNFYGEETSGSFRYDVEEEKITNVHTSTVNIAFNLGLTTNKGTKKLYVDSARMRVTDADENSKINGYKISGINADGLEFTIDLDVI</sequence>
<feature type="non-terminal residue" evidence="1">
    <location>
        <position position="195"/>
    </location>
</feature>
<evidence type="ECO:0000313" key="1">
    <source>
        <dbReference type="EMBL" id="GAH51744.1"/>
    </source>
</evidence>
<gene>
    <name evidence="1" type="ORF">S03H2_29852</name>
</gene>
<organism evidence="1">
    <name type="scientific">marine sediment metagenome</name>
    <dbReference type="NCBI Taxonomy" id="412755"/>
    <lineage>
        <taxon>unclassified sequences</taxon>
        <taxon>metagenomes</taxon>
        <taxon>ecological metagenomes</taxon>
    </lineage>
</organism>
<dbReference type="AlphaFoldDB" id="X1HD20"/>
<reference evidence="1" key="1">
    <citation type="journal article" date="2014" name="Front. Microbiol.">
        <title>High frequency of phylogenetically diverse reductive dehalogenase-homologous genes in deep subseafloor sedimentary metagenomes.</title>
        <authorList>
            <person name="Kawai M."/>
            <person name="Futagami T."/>
            <person name="Toyoda A."/>
            <person name="Takaki Y."/>
            <person name="Nishi S."/>
            <person name="Hori S."/>
            <person name="Arai W."/>
            <person name="Tsubouchi T."/>
            <person name="Morono Y."/>
            <person name="Uchiyama I."/>
            <person name="Ito T."/>
            <person name="Fujiyama A."/>
            <person name="Inagaki F."/>
            <person name="Takami H."/>
        </authorList>
    </citation>
    <scope>NUCLEOTIDE SEQUENCE</scope>
    <source>
        <strain evidence="1">Expedition CK06-06</strain>
    </source>
</reference>
<accession>X1HD20</accession>
<proteinExistence type="predicted"/>
<name>X1HD20_9ZZZZ</name>
<protein>
    <submittedName>
        <fullName evidence="1">Uncharacterized protein</fullName>
    </submittedName>
</protein>